<evidence type="ECO:0000313" key="4">
    <source>
        <dbReference type="Proteomes" id="UP000769157"/>
    </source>
</evidence>
<dbReference type="AlphaFoldDB" id="A0A9P8P1A0"/>
<organism evidence="3 4">
    <name type="scientific">Ogataea philodendri</name>
    <dbReference type="NCBI Taxonomy" id="1378263"/>
    <lineage>
        <taxon>Eukaryota</taxon>
        <taxon>Fungi</taxon>
        <taxon>Dikarya</taxon>
        <taxon>Ascomycota</taxon>
        <taxon>Saccharomycotina</taxon>
        <taxon>Pichiomycetes</taxon>
        <taxon>Pichiales</taxon>
        <taxon>Pichiaceae</taxon>
        <taxon>Ogataea</taxon>
    </lineage>
</organism>
<dbReference type="OrthoDB" id="289721at2759"/>
<comment type="caution">
    <text evidence="3">The sequence shown here is derived from an EMBL/GenBank/DDBJ whole genome shotgun (WGS) entry which is preliminary data.</text>
</comment>
<feature type="coiled-coil region" evidence="1">
    <location>
        <begin position="235"/>
        <end position="262"/>
    </location>
</feature>
<dbReference type="EMBL" id="JAEUBE010000375">
    <property type="protein sequence ID" value="KAH3663377.1"/>
    <property type="molecule type" value="Genomic_DNA"/>
</dbReference>
<dbReference type="Gene3D" id="1.10.10.750">
    <property type="entry name" value="Ypt/Rab-GAP domain of gyp1p, domain 1"/>
    <property type="match status" value="1"/>
</dbReference>
<reference evidence="3" key="1">
    <citation type="journal article" date="2021" name="Open Biol.">
        <title>Shared evolutionary footprints suggest mitochondrial oxidative damage underlies multiple complex I losses in fungi.</title>
        <authorList>
            <person name="Schikora-Tamarit M.A."/>
            <person name="Marcet-Houben M."/>
            <person name="Nosek J."/>
            <person name="Gabaldon T."/>
        </authorList>
    </citation>
    <scope>NUCLEOTIDE SEQUENCE</scope>
    <source>
        <strain evidence="3">CBS6075</strain>
    </source>
</reference>
<dbReference type="SMART" id="SM00164">
    <property type="entry name" value="TBC"/>
    <property type="match status" value="1"/>
</dbReference>
<dbReference type="InterPro" id="IPR000195">
    <property type="entry name" value="Rab-GAP-TBC_dom"/>
</dbReference>
<evidence type="ECO:0000313" key="3">
    <source>
        <dbReference type="EMBL" id="KAH3663377.1"/>
    </source>
</evidence>
<name>A0A9P8P1A0_9ASCO</name>
<dbReference type="GeneID" id="70237331"/>
<accession>A0A9P8P1A0</accession>
<sequence>MSLPSLLEVIQESFEDVALDSAPLRARSVRSAPRQKLLPNCTLSAQDTNSQVNLLITPSQRLRLNQKKRTRTAEMLHGSDMVDAVDFLSDDELPDDLIVYNVPYSRPLKSLAQRDQAYRPSRMRPLRISRSASSVSSFGSPQTRASSIFSISSDCSELSLLEDEAKFSDEARLLGLNEDPQINESLQRISMLNSYKHVSAPNVSKEKLGYLTVTRQTNLPPKDPREASKHTRDYEQLLQSQMDKEQKKLEERKKQLAALAKQTDIDRKTWRTVLRDYDALVCSAETRELWWRGVPKDLRPRVWIRQMGRSSLSTEQTQQYLSEADEIIDKACDLKVAKLDTAQFARDNSKNYTLIESVEEYSALIQQAFPNLLVFQYGQAFDSILRTILAFRLCQRESTDPLFREIKVSHLVNLICVLYYNLRDETLTLRMFTSLMSKKMMYHLQTDTNLEYLQDIVAQFDKFLAKTSPNIHQHFEHIGLQPQLILAPTVSNIFSKMLNMDICSRLVDIYIFEGDTFLLRVLLALIRKVQYKLLGTKEEVCTILGDDCLSLLNRSKVSGYRYLDVGDATEFICDVRTILRRQGSS</sequence>
<dbReference type="Gene3D" id="1.10.472.80">
    <property type="entry name" value="Ypt/Rab-GAP domain of gyp1p, domain 3"/>
    <property type="match status" value="1"/>
</dbReference>
<keyword evidence="1" id="KW-0175">Coiled coil</keyword>
<gene>
    <name evidence="3" type="ORF">OGAPHI_005367</name>
</gene>
<dbReference type="GO" id="GO:0030427">
    <property type="term" value="C:site of polarized growth"/>
    <property type="evidence" value="ECO:0007669"/>
    <property type="project" value="UniProtKB-ARBA"/>
</dbReference>
<dbReference type="Proteomes" id="UP000769157">
    <property type="component" value="Unassembled WGS sequence"/>
</dbReference>
<evidence type="ECO:0000259" key="2">
    <source>
        <dbReference type="PROSITE" id="PS50086"/>
    </source>
</evidence>
<proteinExistence type="predicted"/>
<evidence type="ECO:0000256" key="1">
    <source>
        <dbReference type="SAM" id="Coils"/>
    </source>
</evidence>
<feature type="domain" description="Rab-GAP TBC" evidence="2">
    <location>
        <begin position="293"/>
        <end position="514"/>
    </location>
</feature>
<dbReference type="GO" id="GO:0031267">
    <property type="term" value="F:small GTPase binding"/>
    <property type="evidence" value="ECO:0007669"/>
    <property type="project" value="TreeGrafter"/>
</dbReference>
<dbReference type="GO" id="GO:0005096">
    <property type="term" value="F:GTPase activator activity"/>
    <property type="evidence" value="ECO:0007669"/>
    <property type="project" value="TreeGrafter"/>
</dbReference>
<protein>
    <recommendedName>
        <fullName evidence="2">Rab-GAP TBC domain-containing protein</fullName>
    </recommendedName>
</protein>
<dbReference type="InterPro" id="IPR050302">
    <property type="entry name" value="Rab_GAP_TBC_domain"/>
</dbReference>
<dbReference type="SUPFAM" id="SSF47923">
    <property type="entry name" value="Ypt/Rab-GAP domain of gyp1p"/>
    <property type="match status" value="2"/>
</dbReference>
<dbReference type="PANTHER" id="PTHR47219">
    <property type="entry name" value="RAB GTPASE-ACTIVATING PROTEIN 1-LIKE"/>
    <property type="match status" value="1"/>
</dbReference>
<reference evidence="3" key="2">
    <citation type="submission" date="2021-01" db="EMBL/GenBank/DDBJ databases">
        <authorList>
            <person name="Schikora-Tamarit M.A."/>
        </authorList>
    </citation>
    <scope>NUCLEOTIDE SEQUENCE</scope>
    <source>
        <strain evidence="3">CBS6075</strain>
    </source>
</reference>
<dbReference type="RefSeq" id="XP_046059800.1">
    <property type="nucleotide sequence ID" value="XM_046206543.1"/>
</dbReference>
<dbReference type="PROSITE" id="PS50086">
    <property type="entry name" value="TBC_RABGAP"/>
    <property type="match status" value="1"/>
</dbReference>
<dbReference type="Pfam" id="PF00566">
    <property type="entry name" value="RabGAP-TBC"/>
    <property type="match status" value="1"/>
</dbReference>
<dbReference type="InterPro" id="IPR035969">
    <property type="entry name" value="Rab-GAP_TBC_sf"/>
</dbReference>
<keyword evidence="4" id="KW-1185">Reference proteome</keyword>
<dbReference type="PANTHER" id="PTHR47219:SF9">
    <property type="entry name" value="GTPASE ACTIVATING PROTEIN AND CENTROSOME-ASSOCIATED, ISOFORM B"/>
    <property type="match status" value="1"/>
</dbReference>